<dbReference type="AlphaFoldDB" id="A0A9P0D9H6"/>
<dbReference type="Proteomes" id="UP001153737">
    <property type="component" value="Chromosome 1"/>
</dbReference>
<feature type="transmembrane region" description="Helical" evidence="2">
    <location>
        <begin position="449"/>
        <end position="471"/>
    </location>
</feature>
<keyword evidence="4" id="KW-1185">Reference proteome</keyword>
<dbReference type="EMBL" id="OU896707">
    <property type="protein sequence ID" value="CAH1117350.1"/>
    <property type="molecule type" value="Genomic_DNA"/>
</dbReference>
<feature type="region of interest" description="Disordered" evidence="1">
    <location>
        <begin position="225"/>
        <end position="286"/>
    </location>
</feature>
<evidence type="ECO:0000256" key="1">
    <source>
        <dbReference type="SAM" id="MobiDB-lite"/>
    </source>
</evidence>
<feature type="compositionally biased region" description="Polar residues" evidence="1">
    <location>
        <begin position="1"/>
        <end position="20"/>
    </location>
</feature>
<evidence type="ECO:0000313" key="3">
    <source>
        <dbReference type="EMBL" id="CAH1117350.1"/>
    </source>
</evidence>
<sequence length="561" mass="62654">MTTKKNSYSNPAFCQQSEFQNGRPPNVSSPQGSVRRSPLGALTIPKVSDIEEGLGEQEFYEEVVVDAEGFITDKKFVVVAQNNEGKKYIQVPQSEDRLGSRYGLPPTEDPKQGSRYAPPQFRQKEAKITRTQSMRYEYIQMQEQDSRMATLKTTPRKIRYHDDMEITPSSRVHRYAVIEPEEETELTSNNTRYALVPVDQLNNLVAAQPTAPRQTKNRYEYIQDHQMPQAPPQSPSRYDYIPNQPKAHSPSRYDYLPDHPKAPAVNQSPSRYDYLQKPQQGSPSRQVRYEYQRQPPRGNPIATQKLHELLSTPRKPLQTRNQVTSPPAARRLASPPLSPILSEFQVKTPPKPRGTTPKAQQKLNYALGTRQLAQQDKRSTAIVAPMCSSPIQSVYSETTYSKSGSWLNLSVKQAPAQAWLSLVAMLMFVTGAVTAGLCFYMISNMGRQYFLDFGAVAGFTCLVLGLLGFRSRKVSWLPNRNYISGYLVLSLLSLLTCGGLLVLLLKQPRPGTPLADIASGAVCGVAVLCLLMAATGVVSSYCCRYPPPDNRVQHCAEGFAV</sequence>
<feature type="region of interest" description="Disordered" evidence="1">
    <location>
        <begin position="90"/>
        <end position="117"/>
    </location>
</feature>
<dbReference type="OrthoDB" id="8186197at2759"/>
<reference evidence="3" key="2">
    <citation type="submission" date="2022-10" db="EMBL/GenBank/DDBJ databases">
        <authorList>
            <consortium name="ENA_rothamsted_submissions"/>
            <consortium name="culmorum"/>
            <person name="King R."/>
        </authorList>
    </citation>
    <scope>NUCLEOTIDE SEQUENCE</scope>
</reference>
<name>A0A9P0D9H6_PHACE</name>
<organism evidence="3 4">
    <name type="scientific">Phaedon cochleariae</name>
    <name type="common">Mustard beetle</name>
    <dbReference type="NCBI Taxonomy" id="80249"/>
    <lineage>
        <taxon>Eukaryota</taxon>
        <taxon>Metazoa</taxon>
        <taxon>Ecdysozoa</taxon>
        <taxon>Arthropoda</taxon>
        <taxon>Hexapoda</taxon>
        <taxon>Insecta</taxon>
        <taxon>Pterygota</taxon>
        <taxon>Neoptera</taxon>
        <taxon>Endopterygota</taxon>
        <taxon>Coleoptera</taxon>
        <taxon>Polyphaga</taxon>
        <taxon>Cucujiformia</taxon>
        <taxon>Chrysomeloidea</taxon>
        <taxon>Chrysomelidae</taxon>
        <taxon>Chrysomelinae</taxon>
        <taxon>Chrysomelini</taxon>
        <taxon>Phaedon</taxon>
    </lineage>
</organism>
<protein>
    <recommendedName>
        <fullName evidence="5">Sanpodo</fullName>
    </recommendedName>
</protein>
<feature type="compositionally biased region" description="Low complexity" evidence="1">
    <location>
        <begin position="325"/>
        <end position="335"/>
    </location>
</feature>
<evidence type="ECO:0008006" key="5">
    <source>
        <dbReference type="Google" id="ProtNLM"/>
    </source>
</evidence>
<evidence type="ECO:0000313" key="4">
    <source>
        <dbReference type="Proteomes" id="UP001153737"/>
    </source>
</evidence>
<keyword evidence="2" id="KW-0472">Membrane</keyword>
<reference evidence="3" key="1">
    <citation type="submission" date="2022-01" db="EMBL/GenBank/DDBJ databases">
        <authorList>
            <person name="King R."/>
        </authorList>
    </citation>
    <scope>NUCLEOTIDE SEQUENCE</scope>
</reference>
<keyword evidence="2" id="KW-0812">Transmembrane</keyword>
<feature type="transmembrane region" description="Helical" evidence="2">
    <location>
        <begin position="418"/>
        <end position="442"/>
    </location>
</feature>
<evidence type="ECO:0000256" key="2">
    <source>
        <dbReference type="SAM" id="Phobius"/>
    </source>
</evidence>
<accession>A0A9P0D9H6</accession>
<feature type="region of interest" description="Disordered" evidence="1">
    <location>
        <begin position="1"/>
        <end position="40"/>
    </location>
</feature>
<gene>
    <name evidence="3" type="ORF">PHAECO_LOCUS1096</name>
</gene>
<feature type="region of interest" description="Disordered" evidence="1">
    <location>
        <begin position="310"/>
        <end position="359"/>
    </location>
</feature>
<keyword evidence="2" id="KW-1133">Transmembrane helix</keyword>
<feature type="transmembrane region" description="Helical" evidence="2">
    <location>
        <begin position="517"/>
        <end position="541"/>
    </location>
</feature>
<proteinExistence type="predicted"/>
<feature type="transmembrane region" description="Helical" evidence="2">
    <location>
        <begin position="483"/>
        <end position="505"/>
    </location>
</feature>